<accession>A0A066W6M7</accession>
<comment type="caution">
    <text evidence="2">The sequence shown here is derived from an EMBL/GenBank/DDBJ whole genome shotgun (WGS) entry which is preliminary data.</text>
</comment>
<sequence length="186" mass="19679">LTNCIVLHGPTGCGKTAMVYACAAEMGYEVFELFPGMGKRSGVALEAAVGDLARNHMVLGGGKGGGATFKSKSVLDLMRKRNDASPQKPAPASFARAGSAQQPARQSVILIEEGDVLFEEDKGFWQAVVELVAKSQRPVVITCNDIAQVPLQTLPIQEVLEVTAPPRNLLSAYLKVVAAAEGKELD</sequence>
<dbReference type="GO" id="GO:0003677">
    <property type="term" value="F:DNA binding"/>
    <property type="evidence" value="ECO:0007669"/>
    <property type="project" value="TreeGrafter"/>
</dbReference>
<dbReference type="Gene3D" id="3.40.50.300">
    <property type="entry name" value="P-loop containing nucleotide triphosphate hydrolases"/>
    <property type="match status" value="1"/>
</dbReference>
<feature type="non-terminal residue" evidence="2">
    <location>
        <position position="1"/>
    </location>
</feature>
<dbReference type="OrthoDB" id="9996895at2759"/>
<dbReference type="GO" id="GO:0005524">
    <property type="term" value="F:ATP binding"/>
    <property type="evidence" value="ECO:0007669"/>
    <property type="project" value="InterPro"/>
</dbReference>
<protein>
    <recommendedName>
        <fullName evidence="1">ATPase AAA-type core domain-containing protein</fullName>
    </recommendedName>
</protein>
<dbReference type="PANTHER" id="PTHR23389:SF21">
    <property type="entry name" value="ATPASE FAMILY AAA DOMAIN-CONTAINING PROTEIN 5"/>
    <property type="match status" value="1"/>
</dbReference>
<keyword evidence="3" id="KW-1185">Reference proteome</keyword>
<feature type="domain" description="ATPase AAA-type core" evidence="1">
    <location>
        <begin position="5"/>
        <end position="33"/>
    </location>
</feature>
<name>A0A066W6M7_TILAU</name>
<evidence type="ECO:0000313" key="2">
    <source>
        <dbReference type="EMBL" id="KDN48203.1"/>
    </source>
</evidence>
<dbReference type="RefSeq" id="XP_013244051.1">
    <property type="nucleotide sequence ID" value="XM_013388597.1"/>
</dbReference>
<dbReference type="InterPro" id="IPR003959">
    <property type="entry name" value="ATPase_AAA_core"/>
</dbReference>
<dbReference type="SUPFAM" id="SSF52540">
    <property type="entry name" value="P-loop containing nucleoside triphosphate hydrolases"/>
    <property type="match status" value="1"/>
</dbReference>
<reference evidence="2 3" key="1">
    <citation type="submission" date="2014-05" db="EMBL/GenBank/DDBJ databases">
        <title>Draft genome sequence of a rare smut relative, Tilletiaria anomala UBC 951.</title>
        <authorList>
            <consortium name="DOE Joint Genome Institute"/>
            <person name="Toome M."/>
            <person name="Kuo A."/>
            <person name="Henrissat B."/>
            <person name="Lipzen A."/>
            <person name="Tritt A."/>
            <person name="Yoshinaga Y."/>
            <person name="Zane M."/>
            <person name="Barry K."/>
            <person name="Grigoriev I.V."/>
            <person name="Spatafora J.W."/>
            <person name="Aimea M.C."/>
        </authorList>
    </citation>
    <scope>NUCLEOTIDE SEQUENCE [LARGE SCALE GENOMIC DNA]</scope>
    <source>
        <strain evidence="2 3">UBC 951</strain>
    </source>
</reference>
<dbReference type="GO" id="GO:0005634">
    <property type="term" value="C:nucleus"/>
    <property type="evidence" value="ECO:0007669"/>
    <property type="project" value="TreeGrafter"/>
</dbReference>
<dbReference type="InterPro" id="IPR027417">
    <property type="entry name" value="P-loop_NTPase"/>
</dbReference>
<evidence type="ECO:0000313" key="3">
    <source>
        <dbReference type="Proteomes" id="UP000027361"/>
    </source>
</evidence>
<feature type="non-terminal residue" evidence="2">
    <location>
        <position position="186"/>
    </location>
</feature>
<dbReference type="STRING" id="1037660.A0A066W6M7"/>
<dbReference type="PANTHER" id="PTHR23389">
    <property type="entry name" value="CHROMOSOME TRANSMISSION FIDELITY FACTOR 18"/>
    <property type="match status" value="1"/>
</dbReference>
<proteinExistence type="predicted"/>
<gene>
    <name evidence="2" type="ORF">K437DRAFT_216208</name>
</gene>
<dbReference type="HOGENOM" id="CLU_1197326_0_0_1"/>
<dbReference type="InParanoid" id="A0A066W6M7"/>
<dbReference type="GeneID" id="25262133"/>
<evidence type="ECO:0000259" key="1">
    <source>
        <dbReference type="Pfam" id="PF00004"/>
    </source>
</evidence>
<dbReference type="Proteomes" id="UP000027361">
    <property type="component" value="Unassembled WGS sequence"/>
</dbReference>
<dbReference type="EMBL" id="JMSN01000026">
    <property type="protein sequence ID" value="KDN48203.1"/>
    <property type="molecule type" value="Genomic_DNA"/>
</dbReference>
<organism evidence="2 3">
    <name type="scientific">Tilletiaria anomala (strain ATCC 24038 / CBS 436.72 / UBC 951)</name>
    <dbReference type="NCBI Taxonomy" id="1037660"/>
    <lineage>
        <taxon>Eukaryota</taxon>
        <taxon>Fungi</taxon>
        <taxon>Dikarya</taxon>
        <taxon>Basidiomycota</taxon>
        <taxon>Ustilaginomycotina</taxon>
        <taxon>Exobasidiomycetes</taxon>
        <taxon>Georgefischeriales</taxon>
        <taxon>Tilletiariaceae</taxon>
        <taxon>Tilletiaria</taxon>
    </lineage>
</organism>
<dbReference type="Pfam" id="PF00004">
    <property type="entry name" value="AAA"/>
    <property type="match status" value="1"/>
</dbReference>
<dbReference type="GO" id="GO:0016887">
    <property type="term" value="F:ATP hydrolysis activity"/>
    <property type="evidence" value="ECO:0007669"/>
    <property type="project" value="InterPro"/>
</dbReference>
<dbReference type="AlphaFoldDB" id="A0A066W6M7"/>